<reference evidence="2 3" key="1">
    <citation type="submission" date="2016-07" db="EMBL/GenBank/DDBJ databases">
        <title>Pervasive Adenine N6-methylation of Active Genes in Fungi.</title>
        <authorList>
            <consortium name="DOE Joint Genome Institute"/>
            <person name="Mondo S.J."/>
            <person name="Dannebaum R.O."/>
            <person name="Kuo R.C."/>
            <person name="Labutti K."/>
            <person name="Haridas S."/>
            <person name="Kuo A."/>
            <person name="Salamov A."/>
            <person name="Ahrendt S.R."/>
            <person name="Lipzen A."/>
            <person name="Sullivan W."/>
            <person name="Andreopoulos W.B."/>
            <person name="Clum A."/>
            <person name="Lindquist E."/>
            <person name="Daum C."/>
            <person name="Ramamoorthy G.K."/>
            <person name="Gryganskyi A."/>
            <person name="Culley D."/>
            <person name="Magnuson J.K."/>
            <person name="James T.Y."/>
            <person name="O'Malley M.A."/>
            <person name="Stajich J.E."/>
            <person name="Spatafora J.W."/>
            <person name="Visel A."/>
            <person name="Grigoriev I.V."/>
        </authorList>
    </citation>
    <scope>NUCLEOTIDE SEQUENCE [LARGE SCALE GENOMIC DNA]</scope>
    <source>
        <strain evidence="2 3">NRRL 1336</strain>
    </source>
</reference>
<dbReference type="Gene3D" id="3.40.30.10">
    <property type="entry name" value="Glutaredoxin"/>
    <property type="match status" value="1"/>
</dbReference>
<evidence type="ECO:0000313" key="2">
    <source>
        <dbReference type="EMBL" id="ORZ05054.1"/>
    </source>
</evidence>
<dbReference type="OrthoDB" id="37297at2759"/>
<accession>A0A1X2HXY3</accession>
<evidence type="ECO:0000259" key="1">
    <source>
        <dbReference type="Pfam" id="PF13462"/>
    </source>
</evidence>
<dbReference type="SUPFAM" id="SSF52833">
    <property type="entry name" value="Thioredoxin-like"/>
    <property type="match status" value="1"/>
</dbReference>
<dbReference type="AlphaFoldDB" id="A0A1X2HXY3"/>
<organism evidence="2 3">
    <name type="scientific">Absidia repens</name>
    <dbReference type="NCBI Taxonomy" id="90262"/>
    <lineage>
        <taxon>Eukaryota</taxon>
        <taxon>Fungi</taxon>
        <taxon>Fungi incertae sedis</taxon>
        <taxon>Mucoromycota</taxon>
        <taxon>Mucoromycotina</taxon>
        <taxon>Mucoromycetes</taxon>
        <taxon>Mucorales</taxon>
        <taxon>Cunninghamellaceae</taxon>
        <taxon>Absidia</taxon>
    </lineage>
</organism>
<dbReference type="InterPro" id="IPR012336">
    <property type="entry name" value="Thioredoxin-like_fold"/>
</dbReference>
<proteinExistence type="predicted"/>
<comment type="caution">
    <text evidence="2">The sequence shown here is derived from an EMBL/GenBank/DDBJ whole genome shotgun (WGS) entry which is preliminary data.</text>
</comment>
<dbReference type="EMBL" id="MCGE01000046">
    <property type="protein sequence ID" value="ORZ05054.1"/>
    <property type="molecule type" value="Genomic_DNA"/>
</dbReference>
<gene>
    <name evidence="2" type="ORF">BCR42DRAFT_361996</name>
</gene>
<keyword evidence="3" id="KW-1185">Reference proteome</keyword>
<dbReference type="PANTHER" id="PTHR33875:SF2">
    <property type="entry name" value="ACR183CP"/>
    <property type="match status" value="1"/>
</dbReference>
<dbReference type="Pfam" id="PF13462">
    <property type="entry name" value="Thioredoxin_4"/>
    <property type="match status" value="1"/>
</dbReference>
<name>A0A1X2HXY3_9FUNG</name>
<protein>
    <submittedName>
        <fullName evidence="2">Thioredoxin-like protein</fullName>
    </submittedName>
</protein>
<feature type="domain" description="Thioredoxin-like fold" evidence="1">
    <location>
        <begin position="8"/>
        <end position="179"/>
    </location>
</feature>
<sequence>MALSPQYTGHRLGASDAPNTLEVYLDYVCPFSCKIYKALRADVLPWLAKEHPNKVQFVFRQQVQPWHASSTLVHEAALVVEKLNPAQFLTFSDVLFARQQDYFDEAVENKTRRQLVEQVAILVADATNSSKDDVIKLLANGTGTPENKGNAITNDLKWHIRLGRQNGIHVSPTVIWNGLRDDSVSSGWTLAQWQEYFKAKL</sequence>
<dbReference type="PANTHER" id="PTHR33875">
    <property type="entry name" value="OS09G0542200 PROTEIN"/>
    <property type="match status" value="1"/>
</dbReference>
<dbReference type="InterPro" id="IPR036249">
    <property type="entry name" value="Thioredoxin-like_sf"/>
</dbReference>
<dbReference type="STRING" id="90262.A0A1X2HXY3"/>
<dbReference type="Proteomes" id="UP000193560">
    <property type="component" value="Unassembled WGS sequence"/>
</dbReference>
<evidence type="ECO:0000313" key="3">
    <source>
        <dbReference type="Proteomes" id="UP000193560"/>
    </source>
</evidence>